<dbReference type="PRINTS" id="PR00038">
    <property type="entry name" value="HTHLUXR"/>
</dbReference>
<dbReference type="Gene3D" id="3.40.50.2300">
    <property type="match status" value="1"/>
</dbReference>
<feature type="domain" description="HTH luxR-type" evidence="5">
    <location>
        <begin position="137"/>
        <end position="202"/>
    </location>
</feature>
<keyword evidence="4" id="KW-0597">Phosphoprotein</keyword>
<keyword evidence="2" id="KW-0238">DNA-binding</keyword>
<dbReference type="SMART" id="SM00421">
    <property type="entry name" value="HTH_LUXR"/>
    <property type="match status" value="1"/>
</dbReference>
<name>A0ABX7C2G8_9HYPH</name>
<dbReference type="InterPro" id="IPR011006">
    <property type="entry name" value="CheY-like_superfamily"/>
</dbReference>
<proteinExistence type="predicted"/>
<evidence type="ECO:0000256" key="2">
    <source>
        <dbReference type="ARBA" id="ARBA00023125"/>
    </source>
</evidence>
<evidence type="ECO:0000256" key="4">
    <source>
        <dbReference type="PROSITE-ProRule" id="PRU00169"/>
    </source>
</evidence>
<keyword evidence="3" id="KW-0804">Transcription</keyword>
<dbReference type="PROSITE" id="PS50043">
    <property type="entry name" value="HTH_LUXR_2"/>
    <property type="match status" value="1"/>
</dbReference>
<feature type="domain" description="Response regulatory" evidence="6">
    <location>
        <begin position="7"/>
        <end position="121"/>
    </location>
</feature>
<dbReference type="PANTHER" id="PTHR44688">
    <property type="entry name" value="DNA-BINDING TRANSCRIPTIONAL ACTIVATOR DEVR_DOSR"/>
    <property type="match status" value="1"/>
</dbReference>
<dbReference type="InterPro" id="IPR000792">
    <property type="entry name" value="Tscrpt_reg_LuxR_C"/>
</dbReference>
<dbReference type="EMBL" id="CP068047">
    <property type="protein sequence ID" value="QQR36206.1"/>
    <property type="molecule type" value="Genomic_DNA"/>
</dbReference>
<dbReference type="Pfam" id="PF00196">
    <property type="entry name" value="GerE"/>
    <property type="match status" value="1"/>
</dbReference>
<keyword evidence="8" id="KW-1185">Reference proteome</keyword>
<gene>
    <name evidence="7" type="ORF">JI749_00750</name>
</gene>
<evidence type="ECO:0000259" key="6">
    <source>
        <dbReference type="PROSITE" id="PS50110"/>
    </source>
</evidence>
<accession>A0ABX7C2G8</accession>
<dbReference type="Gene3D" id="1.10.10.10">
    <property type="entry name" value="Winged helix-like DNA-binding domain superfamily/Winged helix DNA-binding domain"/>
    <property type="match status" value="1"/>
</dbReference>
<dbReference type="CDD" id="cd06170">
    <property type="entry name" value="LuxR_C_like"/>
    <property type="match status" value="1"/>
</dbReference>
<dbReference type="RefSeq" id="WP_201657328.1">
    <property type="nucleotide sequence ID" value="NZ_CP068047.1"/>
</dbReference>
<evidence type="ECO:0000256" key="1">
    <source>
        <dbReference type="ARBA" id="ARBA00023015"/>
    </source>
</evidence>
<protein>
    <submittedName>
        <fullName evidence="7">Response regulator transcription factor FixJ</fullName>
    </submittedName>
</protein>
<evidence type="ECO:0000259" key="5">
    <source>
        <dbReference type="PROSITE" id="PS50043"/>
    </source>
</evidence>
<dbReference type="CDD" id="cd17537">
    <property type="entry name" value="REC_FixJ"/>
    <property type="match status" value="1"/>
</dbReference>
<dbReference type="SUPFAM" id="SSF46894">
    <property type="entry name" value="C-terminal effector domain of the bipartite response regulators"/>
    <property type="match status" value="1"/>
</dbReference>
<evidence type="ECO:0000313" key="7">
    <source>
        <dbReference type="EMBL" id="QQR36206.1"/>
    </source>
</evidence>
<keyword evidence="1" id="KW-0805">Transcription regulation</keyword>
<feature type="modified residue" description="4-aspartylphosphate" evidence="4">
    <location>
        <position position="56"/>
    </location>
</feature>
<dbReference type="InterPro" id="IPR001789">
    <property type="entry name" value="Sig_transdc_resp-reg_receiver"/>
</dbReference>
<evidence type="ECO:0000256" key="3">
    <source>
        <dbReference type="ARBA" id="ARBA00023163"/>
    </source>
</evidence>
<dbReference type="SMART" id="SM00448">
    <property type="entry name" value="REC"/>
    <property type="match status" value="1"/>
</dbReference>
<dbReference type="NCBIfam" id="NF006900">
    <property type="entry name" value="PRK09390.1"/>
    <property type="match status" value="1"/>
</dbReference>
<dbReference type="InterPro" id="IPR016032">
    <property type="entry name" value="Sig_transdc_resp-reg_C-effctor"/>
</dbReference>
<dbReference type="SUPFAM" id="SSF52172">
    <property type="entry name" value="CheY-like"/>
    <property type="match status" value="1"/>
</dbReference>
<sequence>MTSPDIVVHIVDDEEAVRNSLAFLLGTSGFATRIHESASAFLEMAPGIRNGCLITDLRMPDIDGVELLRRLRERDAMLPAIVISGHGDVQMAVEAMKNGAMDFIEKPFSDDVMIAAIERAVQQAETSNRDDAATREITSRLASLSERETQVLKGVVAGLPNKVIAYELGLSPRTVEVYRAGLMGKMNAGSLSELVRMVLSVNWQPAQPGQS</sequence>
<dbReference type="PROSITE" id="PS50110">
    <property type="entry name" value="RESPONSE_REGULATORY"/>
    <property type="match status" value="1"/>
</dbReference>
<evidence type="ECO:0000313" key="8">
    <source>
        <dbReference type="Proteomes" id="UP000595460"/>
    </source>
</evidence>
<dbReference type="Pfam" id="PF00072">
    <property type="entry name" value="Response_reg"/>
    <property type="match status" value="1"/>
</dbReference>
<dbReference type="Proteomes" id="UP000595460">
    <property type="component" value="Chromosome"/>
</dbReference>
<reference evidence="7 8" key="1">
    <citation type="submission" date="2021-01" db="EMBL/GenBank/DDBJ databases">
        <title>Genome seq and assembly of Devosia sp. G19.</title>
        <authorList>
            <person name="Chhetri G."/>
        </authorList>
    </citation>
    <scope>NUCLEOTIDE SEQUENCE [LARGE SCALE GENOMIC DNA]</scope>
    <source>
        <strain evidence="7 8">G19</strain>
    </source>
</reference>
<organism evidence="7 8">
    <name type="scientific">Devosia oryziradicis</name>
    <dbReference type="NCBI Taxonomy" id="2801335"/>
    <lineage>
        <taxon>Bacteria</taxon>
        <taxon>Pseudomonadati</taxon>
        <taxon>Pseudomonadota</taxon>
        <taxon>Alphaproteobacteria</taxon>
        <taxon>Hyphomicrobiales</taxon>
        <taxon>Devosiaceae</taxon>
        <taxon>Devosia</taxon>
    </lineage>
</organism>
<dbReference type="PANTHER" id="PTHR44688:SF16">
    <property type="entry name" value="DNA-BINDING TRANSCRIPTIONAL ACTIVATOR DEVR_DOSR"/>
    <property type="match status" value="1"/>
</dbReference>
<dbReference type="InterPro" id="IPR036388">
    <property type="entry name" value="WH-like_DNA-bd_sf"/>
</dbReference>